<keyword evidence="2 5" id="KW-0812">Transmembrane</keyword>
<evidence type="ECO:0000313" key="7">
    <source>
        <dbReference type="EMBL" id="OIQ98836.1"/>
    </source>
</evidence>
<organism evidence="7">
    <name type="scientific">mine drainage metagenome</name>
    <dbReference type="NCBI Taxonomy" id="410659"/>
    <lineage>
        <taxon>unclassified sequences</taxon>
        <taxon>metagenomes</taxon>
        <taxon>ecological metagenomes</taxon>
    </lineage>
</organism>
<evidence type="ECO:0000256" key="1">
    <source>
        <dbReference type="ARBA" id="ARBA00004141"/>
    </source>
</evidence>
<evidence type="ECO:0000256" key="2">
    <source>
        <dbReference type="ARBA" id="ARBA00022692"/>
    </source>
</evidence>
<feature type="transmembrane region" description="Helical" evidence="5">
    <location>
        <begin position="44"/>
        <end position="68"/>
    </location>
</feature>
<dbReference type="GO" id="GO:0030416">
    <property type="term" value="P:methylamine metabolic process"/>
    <property type="evidence" value="ECO:0007669"/>
    <property type="project" value="InterPro"/>
</dbReference>
<feature type="transmembrane region" description="Helical" evidence="5">
    <location>
        <begin position="75"/>
        <end position="95"/>
    </location>
</feature>
<dbReference type="InterPro" id="IPR009908">
    <property type="entry name" value="Methylamine_util_MauE"/>
</dbReference>
<keyword evidence="4 5" id="KW-0472">Membrane</keyword>
<dbReference type="Pfam" id="PF07291">
    <property type="entry name" value="MauE"/>
    <property type="match status" value="1"/>
</dbReference>
<keyword evidence="3 5" id="KW-1133">Transmembrane helix</keyword>
<accession>A0A1J5S3L6</accession>
<evidence type="ECO:0000256" key="5">
    <source>
        <dbReference type="SAM" id="Phobius"/>
    </source>
</evidence>
<feature type="domain" description="Methylamine utilisation protein MauE" evidence="6">
    <location>
        <begin position="8"/>
        <end position="133"/>
    </location>
</feature>
<dbReference type="AlphaFoldDB" id="A0A1J5S3L6"/>
<evidence type="ECO:0000256" key="4">
    <source>
        <dbReference type="ARBA" id="ARBA00023136"/>
    </source>
</evidence>
<sequence length="144" mass="15052">MKARRWFDGGALVALGAVFGVAGALKLADPVAFADAIYRYRLLPWGASLALAVYLPWLELICAVALGIARLRRPAVAVLAGLCTVFLVALILARIRGLSLSCGCLGGESSGSDLGTAIVRDAVLLALAAVYLTSRGRRKANQGR</sequence>
<protein>
    <submittedName>
        <fullName evidence="7">Methylamine utilization protein MauE</fullName>
    </submittedName>
</protein>
<comment type="subcellular location">
    <subcellularLocation>
        <location evidence="1">Membrane</location>
        <topology evidence="1">Multi-pass membrane protein</topology>
    </subcellularLocation>
</comment>
<gene>
    <name evidence="7" type="ORF">GALL_190780</name>
</gene>
<proteinExistence type="predicted"/>
<evidence type="ECO:0000256" key="3">
    <source>
        <dbReference type="ARBA" id="ARBA00022989"/>
    </source>
</evidence>
<dbReference type="EMBL" id="MLJW01000113">
    <property type="protein sequence ID" value="OIQ98836.1"/>
    <property type="molecule type" value="Genomic_DNA"/>
</dbReference>
<name>A0A1J5S3L6_9ZZZZ</name>
<evidence type="ECO:0000259" key="6">
    <source>
        <dbReference type="Pfam" id="PF07291"/>
    </source>
</evidence>
<dbReference type="GO" id="GO:0016020">
    <property type="term" value="C:membrane"/>
    <property type="evidence" value="ECO:0007669"/>
    <property type="project" value="UniProtKB-SubCell"/>
</dbReference>
<feature type="transmembrane region" description="Helical" evidence="5">
    <location>
        <begin position="115"/>
        <end position="134"/>
    </location>
</feature>
<reference evidence="7" key="1">
    <citation type="submission" date="2016-10" db="EMBL/GenBank/DDBJ databases">
        <title>Sequence of Gallionella enrichment culture.</title>
        <authorList>
            <person name="Poehlein A."/>
            <person name="Muehling M."/>
            <person name="Daniel R."/>
        </authorList>
    </citation>
    <scope>NUCLEOTIDE SEQUENCE</scope>
</reference>
<comment type="caution">
    <text evidence="7">The sequence shown here is derived from an EMBL/GenBank/DDBJ whole genome shotgun (WGS) entry which is preliminary data.</text>
</comment>